<dbReference type="EMBL" id="BPLR01009760">
    <property type="protein sequence ID" value="GIY34399.1"/>
    <property type="molecule type" value="Genomic_DNA"/>
</dbReference>
<dbReference type="AlphaFoldDB" id="A0AAV4SK74"/>
<evidence type="ECO:0000256" key="1">
    <source>
        <dbReference type="SAM" id="MobiDB-lite"/>
    </source>
</evidence>
<reference evidence="2 3" key="1">
    <citation type="submission" date="2021-06" db="EMBL/GenBank/DDBJ databases">
        <title>Caerostris extrusa draft genome.</title>
        <authorList>
            <person name="Kono N."/>
            <person name="Arakawa K."/>
        </authorList>
    </citation>
    <scope>NUCLEOTIDE SEQUENCE [LARGE SCALE GENOMIC DNA]</scope>
</reference>
<feature type="region of interest" description="Disordered" evidence="1">
    <location>
        <begin position="1"/>
        <end position="41"/>
    </location>
</feature>
<evidence type="ECO:0000313" key="3">
    <source>
        <dbReference type="Proteomes" id="UP001054945"/>
    </source>
</evidence>
<comment type="caution">
    <text evidence="2">The sequence shown here is derived from an EMBL/GenBank/DDBJ whole genome shotgun (WGS) entry which is preliminary data.</text>
</comment>
<dbReference type="Proteomes" id="UP001054945">
    <property type="component" value="Unassembled WGS sequence"/>
</dbReference>
<name>A0AAV4SK74_CAEEX</name>
<organism evidence="2 3">
    <name type="scientific">Caerostris extrusa</name>
    <name type="common">Bark spider</name>
    <name type="synonym">Caerostris bankana</name>
    <dbReference type="NCBI Taxonomy" id="172846"/>
    <lineage>
        <taxon>Eukaryota</taxon>
        <taxon>Metazoa</taxon>
        <taxon>Ecdysozoa</taxon>
        <taxon>Arthropoda</taxon>
        <taxon>Chelicerata</taxon>
        <taxon>Arachnida</taxon>
        <taxon>Araneae</taxon>
        <taxon>Araneomorphae</taxon>
        <taxon>Entelegynae</taxon>
        <taxon>Araneoidea</taxon>
        <taxon>Araneidae</taxon>
        <taxon>Caerostris</taxon>
    </lineage>
</organism>
<accession>A0AAV4SK74</accession>
<gene>
    <name evidence="2" type="ORF">CEXT_754901</name>
</gene>
<proteinExistence type="predicted"/>
<keyword evidence="3" id="KW-1185">Reference proteome</keyword>
<protein>
    <submittedName>
        <fullName evidence="2">Uncharacterized protein</fullName>
    </submittedName>
</protein>
<sequence length="110" mass="12198">MAPSKTLAASGGWKRNSPQATENSYEDPRFATSKAKQEWTRGARDVTERWLTFIRRGEARNITGGREKLTGTGYQVEGHHQSPNCIRRQCRSGSGEEIVADGRSFLISVG</sequence>
<evidence type="ECO:0000313" key="2">
    <source>
        <dbReference type="EMBL" id="GIY34399.1"/>
    </source>
</evidence>